<evidence type="ECO:0000313" key="2">
    <source>
        <dbReference type="Proteomes" id="UP000011778"/>
    </source>
</evidence>
<protein>
    <submittedName>
        <fullName evidence="1">Uncharacterized protein</fullName>
    </submittedName>
</protein>
<name>M3G618_LEPIT</name>
<reference evidence="1 2" key="1">
    <citation type="submission" date="2013-02" db="EMBL/GenBank/DDBJ databases">
        <authorList>
            <person name="Harkins D.M."/>
            <person name="Durkin A.S."/>
            <person name="Brinkac L.M."/>
            <person name="Haft D.H."/>
            <person name="Selengut J.D."/>
            <person name="Sanka R."/>
            <person name="DePew J."/>
            <person name="Purushe J."/>
            <person name="Tulsiani S.M."/>
            <person name="Graham G.C."/>
            <person name="Burns M.-A."/>
            <person name="Dohnt M.F."/>
            <person name="Smythe L.D."/>
            <person name="McKay D.B."/>
            <person name="Craig S.B."/>
            <person name="Vinetz J.M."/>
            <person name="Sutton G.G."/>
            <person name="Nierman W.C."/>
            <person name="Fouts D.E."/>
        </authorList>
    </citation>
    <scope>NUCLEOTIDE SEQUENCE [LARGE SCALE GENOMIC DNA]</scope>
    <source>
        <strain evidence="1 2">LT2050</strain>
    </source>
</reference>
<comment type="caution">
    <text evidence="1">The sequence shown here is derived from an EMBL/GenBank/DDBJ whole genome shotgun (WGS) entry which is preliminary data.</text>
</comment>
<dbReference type="EMBL" id="AFMD02000386">
    <property type="protein sequence ID" value="EMG20695.1"/>
    <property type="molecule type" value="Genomic_DNA"/>
</dbReference>
<evidence type="ECO:0000313" key="1">
    <source>
        <dbReference type="EMBL" id="EMG20695.1"/>
    </source>
</evidence>
<proteinExistence type="predicted"/>
<organism evidence="1 2">
    <name type="scientific">Leptospira interrogans serovar Copenhageni str. LT2050</name>
    <dbReference type="NCBI Taxonomy" id="1001598"/>
    <lineage>
        <taxon>Bacteria</taxon>
        <taxon>Pseudomonadati</taxon>
        <taxon>Spirochaetota</taxon>
        <taxon>Spirochaetia</taxon>
        <taxon>Leptospirales</taxon>
        <taxon>Leptospiraceae</taxon>
        <taxon>Leptospira</taxon>
    </lineage>
</organism>
<accession>M3G618</accession>
<dbReference type="AlphaFoldDB" id="M3G618"/>
<sequence length="40" mass="4824">MDLYVSHRFFLEINVARGKEIQAPKLSLEFILEALRFKYH</sequence>
<gene>
    <name evidence="1" type="ORF">LEP1GSC150_1086</name>
</gene>
<dbReference type="Proteomes" id="UP000011778">
    <property type="component" value="Unassembled WGS sequence"/>
</dbReference>